<dbReference type="InterPro" id="IPR004827">
    <property type="entry name" value="bZIP"/>
</dbReference>
<dbReference type="SMART" id="SM00338">
    <property type="entry name" value="BRLZ"/>
    <property type="match status" value="1"/>
</dbReference>
<dbReference type="GO" id="GO:0005634">
    <property type="term" value="C:nucleus"/>
    <property type="evidence" value="ECO:0007669"/>
    <property type="project" value="UniProtKB-SubCell"/>
</dbReference>
<evidence type="ECO:0000313" key="9">
    <source>
        <dbReference type="EMBL" id="KAF7397074.1"/>
    </source>
</evidence>
<proteinExistence type="inferred from homology"/>
<dbReference type="OrthoDB" id="6022300at2759"/>
<feature type="compositionally biased region" description="Polar residues" evidence="7">
    <location>
        <begin position="213"/>
        <end position="224"/>
    </location>
</feature>
<feature type="region of interest" description="Disordered" evidence="7">
    <location>
        <begin position="123"/>
        <end position="173"/>
    </location>
</feature>
<evidence type="ECO:0000256" key="2">
    <source>
        <dbReference type="ARBA" id="ARBA00006079"/>
    </source>
</evidence>
<evidence type="ECO:0000256" key="4">
    <source>
        <dbReference type="ARBA" id="ARBA00023125"/>
    </source>
</evidence>
<dbReference type="CDD" id="cd14695">
    <property type="entry name" value="bZIP_HLF"/>
    <property type="match status" value="1"/>
</dbReference>
<dbReference type="EMBL" id="JACSDY010000020">
    <property type="protein sequence ID" value="KAF7397074.1"/>
    <property type="molecule type" value="Genomic_DNA"/>
</dbReference>
<dbReference type="SUPFAM" id="SSF57959">
    <property type="entry name" value="Leucine zipper domain"/>
    <property type="match status" value="1"/>
</dbReference>
<dbReference type="PANTHER" id="PTHR11988">
    <property type="entry name" value="THYROTROPH EMBRYONIC FACTOR RELATED"/>
    <property type="match status" value="1"/>
</dbReference>
<evidence type="ECO:0000256" key="6">
    <source>
        <dbReference type="ARBA" id="ARBA00023242"/>
    </source>
</evidence>
<keyword evidence="5" id="KW-0804">Transcription</keyword>
<comment type="caution">
    <text evidence="9">The sequence shown here is derived from an EMBL/GenBank/DDBJ whole genome shotgun (WGS) entry which is preliminary data.</text>
</comment>
<feature type="region of interest" description="Disordered" evidence="7">
    <location>
        <begin position="213"/>
        <end position="234"/>
    </location>
</feature>
<organism evidence="9 10">
    <name type="scientific">Vespula pensylvanica</name>
    <name type="common">Western yellow jacket</name>
    <name type="synonym">Wasp</name>
    <dbReference type="NCBI Taxonomy" id="30213"/>
    <lineage>
        <taxon>Eukaryota</taxon>
        <taxon>Metazoa</taxon>
        <taxon>Ecdysozoa</taxon>
        <taxon>Arthropoda</taxon>
        <taxon>Hexapoda</taxon>
        <taxon>Insecta</taxon>
        <taxon>Pterygota</taxon>
        <taxon>Neoptera</taxon>
        <taxon>Endopterygota</taxon>
        <taxon>Hymenoptera</taxon>
        <taxon>Apocrita</taxon>
        <taxon>Aculeata</taxon>
        <taxon>Vespoidea</taxon>
        <taxon>Vespidae</taxon>
        <taxon>Vespinae</taxon>
        <taxon>Vespula</taxon>
    </lineage>
</organism>
<dbReference type="InterPro" id="IPR040223">
    <property type="entry name" value="PAR_bZIP"/>
</dbReference>
<keyword evidence="6" id="KW-0539">Nucleus</keyword>
<feature type="compositionally biased region" description="Basic and acidic residues" evidence="7">
    <location>
        <begin position="141"/>
        <end position="155"/>
    </location>
</feature>
<keyword evidence="4" id="KW-0238">DNA-binding</keyword>
<accession>A0A834JYK4</accession>
<dbReference type="AlphaFoldDB" id="A0A834JYK4"/>
<dbReference type="Pfam" id="PF07716">
    <property type="entry name" value="bZIP_2"/>
    <property type="match status" value="1"/>
</dbReference>
<dbReference type="PANTHER" id="PTHR11988:SF55">
    <property type="entry name" value="BZIP DOMAIN-CONTAINING PROTEIN"/>
    <property type="match status" value="1"/>
</dbReference>
<comment type="subcellular location">
    <subcellularLocation>
        <location evidence="1">Nucleus</location>
    </subcellularLocation>
</comment>
<dbReference type="FunFam" id="1.20.5.170:FF:000025">
    <property type="entry name" value="nuclear factor interleukin-3-regulated protein-like"/>
    <property type="match status" value="1"/>
</dbReference>
<evidence type="ECO:0000313" key="10">
    <source>
        <dbReference type="Proteomes" id="UP000600918"/>
    </source>
</evidence>
<sequence>MASHIHTQTICSENTMTGAVSTLQLLRSYRFLAPNSDIYRYEPYTPTQRCKFNETNILSNSTSIEPSLTPSLTTTASLSGTLPISSSFLVQSPFFTTMTPLIPSLNIPRRYSDIMDSDTIMNRQFINDNNTQSISRRPRSEKKPIPDDQKDEKYYERRKRNNQAAKKSRDARKIREDHIALKATMLEHENAILRAQVVTLREEAQSLRHMLLKQQQTTRTQSIERSVSSLTSVTRSSMRSLSTLDCEL</sequence>
<keyword evidence="10" id="KW-1185">Reference proteome</keyword>
<evidence type="ECO:0000256" key="5">
    <source>
        <dbReference type="ARBA" id="ARBA00023163"/>
    </source>
</evidence>
<evidence type="ECO:0000256" key="7">
    <source>
        <dbReference type="SAM" id="MobiDB-lite"/>
    </source>
</evidence>
<keyword evidence="3" id="KW-0805">Transcription regulation</keyword>
<reference evidence="9" key="1">
    <citation type="journal article" date="2020" name="G3 (Bethesda)">
        <title>High-Quality Assemblies for Three Invasive Social Wasps from the &lt;i&gt;Vespula&lt;/i&gt; Genus.</title>
        <authorList>
            <person name="Harrop T.W.R."/>
            <person name="Guhlin J."/>
            <person name="McLaughlin G.M."/>
            <person name="Permina E."/>
            <person name="Stockwell P."/>
            <person name="Gilligan J."/>
            <person name="Le Lec M.F."/>
            <person name="Gruber M.A.M."/>
            <person name="Quinn O."/>
            <person name="Lovegrove M."/>
            <person name="Duncan E.J."/>
            <person name="Remnant E.J."/>
            <person name="Van Eeckhoven J."/>
            <person name="Graham B."/>
            <person name="Knapp R.A."/>
            <person name="Langford K.W."/>
            <person name="Kronenberg Z."/>
            <person name="Press M.O."/>
            <person name="Eacker S.M."/>
            <person name="Wilson-Rankin E.E."/>
            <person name="Purcell J."/>
            <person name="Lester P.J."/>
            <person name="Dearden P.K."/>
        </authorList>
    </citation>
    <scope>NUCLEOTIDE SEQUENCE</scope>
    <source>
        <strain evidence="9">Volc-1</strain>
    </source>
</reference>
<evidence type="ECO:0000256" key="1">
    <source>
        <dbReference type="ARBA" id="ARBA00004123"/>
    </source>
</evidence>
<protein>
    <recommendedName>
        <fullName evidence="8">BZIP domain-containing protein</fullName>
    </recommendedName>
</protein>
<dbReference type="GO" id="GO:0000981">
    <property type="term" value="F:DNA-binding transcription factor activity, RNA polymerase II-specific"/>
    <property type="evidence" value="ECO:0007669"/>
    <property type="project" value="TreeGrafter"/>
</dbReference>
<dbReference type="InterPro" id="IPR046347">
    <property type="entry name" value="bZIP_sf"/>
</dbReference>
<feature type="compositionally biased region" description="Low complexity" evidence="7">
    <location>
        <begin position="225"/>
        <end position="234"/>
    </location>
</feature>
<evidence type="ECO:0000256" key="3">
    <source>
        <dbReference type="ARBA" id="ARBA00023015"/>
    </source>
</evidence>
<name>A0A834JYK4_VESPE</name>
<dbReference type="GO" id="GO:0000978">
    <property type="term" value="F:RNA polymerase II cis-regulatory region sequence-specific DNA binding"/>
    <property type="evidence" value="ECO:0007669"/>
    <property type="project" value="TreeGrafter"/>
</dbReference>
<dbReference type="PROSITE" id="PS50217">
    <property type="entry name" value="BZIP"/>
    <property type="match status" value="1"/>
</dbReference>
<comment type="similarity">
    <text evidence="2">Belongs to the bZIP family. NFIL3 subfamily.</text>
</comment>
<evidence type="ECO:0000259" key="8">
    <source>
        <dbReference type="PROSITE" id="PS50217"/>
    </source>
</evidence>
<feature type="compositionally biased region" description="Polar residues" evidence="7">
    <location>
        <begin position="123"/>
        <end position="135"/>
    </location>
</feature>
<dbReference type="Proteomes" id="UP000600918">
    <property type="component" value="Unassembled WGS sequence"/>
</dbReference>
<dbReference type="Gene3D" id="1.20.5.170">
    <property type="match status" value="1"/>
</dbReference>
<feature type="domain" description="BZIP" evidence="8">
    <location>
        <begin position="151"/>
        <end position="214"/>
    </location>
</feature>
<gene>
    <name evidence="9" type="ORF">H0235_016611</name>
</gene>